<evidence type="ECO:0000256" key="3">
    <source>
        <dbReference type="ARBA" id="ARBA00022801"/>
    </source>
</evidence>
<reference evidence="7" key="1">
    <citation type="submission" date="2020-10" db="EMBL/GenBank/DDBJ databases">
        <authorList>
            <person name="Gilroy R."/>
        </authorList>
    </citation>
    <scope>NUCLEOTIDE SEQUENCE</scope>
    <source>
        <strain evidence="7">3924</strain>
    </source>
</reference>
<evidence type="ECO:0000256" key="5">
    <source>
        <dbReference type="RuleBase" id="RU003476"/>
    </source>
</evidence>
<dbReference type="InterPro" id="IPR015797">
    <property type="entry name" value="NUDIX_hydrolase-like_dom_sf"/>
</dbReference>
<name>A0A940DK49_9BACT</name>
<evidence type="ECO:0000313" key="7">
    <source>
        <dbReference type="EMBL" id="MBO8440193.1"/>
    </source>
</evidence>
<dbReference type="InterPro" id="IPR050241">
    <property type="entry name" value="NAD-cap_RNA_hydrolase_NudC"/>
</dbReference>
<dbReference type="CDD" id="cd04681">
    <property type="entry name" value="NUDIX_Hydrolase"/>
    <property type="match status" value="1"/>
</dbReference>
<evidence type="ECO:0000256" key="4">
    <source>
        <dbReference type="ARBA" id="ARBA00022842"/>
    </source>
</evidence>
<dbReference type="GO" id="GO:0035529">
    <property type="term" value="F:NADH pyrophosphatase activity"/>
    <property type="evidence" value="ECO:0007669"/>
    <property type="project" value="TreeGrafter"/>
</dbReference>
<feature type="domain" description="Nudix hydrolase" evidence="6">
    <location>
        <begin position="34"/>
        <end position="171"/>
    </location>
</feature>
<protein>
    <submittedName>
        <fullName evidence="7">NUDIX domain-containing protein</fullName>
    </submittedName>
</protein>
<dbReference type="EMBL" id="JADIMV010000102">
    <property type="protein sequence ID" value="MBO8440193.1"/>
    <property type="molecule type" value="Genomic_DNA"/>
</dbReference>
<accession>A0A940DK49</accession>
<dbReference type="AlphaFoldDB" id="A0A940DK49"/>
<evidence type="ECO:0000259" key="6">
    <source>
        <dbReference type="PROSITE" id="PS51462"/>
    </source>
</evidence>
<reference evidence="7" key="2">
    <citation type="journal article" date="2021" name="PeerJ">
        <title>Extensive microbial diversity within the chicken gut microbiome revealed by metagenomics and culture.</title>
        <authorList>
            <person name="Gilroy R."/>
            <person name="Ravi A."/>
            <person name="Getino M."/>
            <person name="Pursley I."/>
            <person name="Horton D.L."/>
            <person name="Alikhan N.F."/>
            <person name="Baker D."/>
            <person name="Gharbi K."/>
            <person name="Hall N."/>
            <person name="Watson M."/>
            <person name="Adriaenssens E.M."/>
            <person name="Foster-Nyarko E."/>
            <person name="Jarju S."/>
            <person name="Secka A."/>
            <person name="Antonio M."/>
            <person name="Oren A."/>
            <person name="Chaudhuri R.R."/>
            <person name="La Ragione R."/>
            <person name="Hildebrand F."/>
            <person name="Pallen M.J."/>
        </authorList>
    </citation>
    <scope>NUCLEOTIDE SEQUENCE</scope>
    <source>
        <strain evidence="7">3924</strain>
    </source>
</reference>
<dbReference type="PROSITE" id="PS51462">
    <property type="entry name" value="NUDIX"/>
    <property type="match status" value="1"/>
</dbReference>
<keyword evidence="4" id="KW-0460">Magnesium</keyword>
<dbReference type="SUPFAM" id="SSF55811">
    <property type="entry name" value="Nudix"/>
    <property type="match status" value="1"/>
</dbReference>
<keyword evidence="2" id="KW-0479">Metal-binding</keyword>
<dbReference type="Proteomes" id="UP000712007">
    <property type="component" value="Unassembled WGS sequence"/>
</dbReference>
<sequence>METFLYCPRCGAAGFAPHDERSCRCRQCGFLFYANCATAVAAVITDKDGRILLCTRACEPQKGMLDLPGGFVEFDETAEAALRRELAEELGIKVHDVRYLFSQPNRYTYSGYTVHTLDMFFRVEAGEIGHIRCSDDVSRAEFIAPGEIDFSRIGFWSMKAALHKVIDENLL</sequence>
<evidence type="ECO:0000313" key="8">
    <source>
        <dbReference type="Proteomes" id="UP000712007"/>
    </source>
</evidence>
<dbReference type="GO" id="GO:0006742">
    <property type="term" value="P:NADP+ catabolic process"/>
    <property type="evidence" value="ECO:0007669"/>
    <property type="project" value="TreeGrafter"/>
</dbReference>
<organism evidence="7 8">
    <name type="scientific">Candidatus Aphodosoma intestinipullorum</name>
    <dbReference type="NCBI Taxonomy" id="2840674"/>
    <lineage>
        <taxon>Bacteria</taxon>
        <taxon>Pseudomonadati</taxon>
        <taxon>Bacteroidota</taxon>
        <taxon>Bacteroidia</taxon>
        <taxon>Bacteroidales</taxon>
        <taxon>Candidatus Aphodosoma</taxon>
    </lineage>
</organism>
<comment type="cofactor">
    <cofactor evidence="1">
        <name>Mg(2+)</name>
        <dbReference type="ChEBI" id="CHEBI:18420"/>
    </cofactor>
</comment>
<dbReference type="GO" id="GO:0005829">
    <property type="term" value="C:cytosol"/>
    <property type="evidence" value="ECO:0007669"/>
    <property type="project" value="TreeGrafter"/>
</dbReference>
<dbReference type="PROSITE" id="PS00893">
    <property type="entry name" value="NUDIX_BOX"/>
    <property type="match status" value="1"/>
</dbReference>
<gene>
    <name evidence="7" type="ORF">IAC51_06035</name>
</gene>
<dbReference type="GO" id="GO:0046872">
    <property type="term" value="F:metal ion binding"/>
    <property type="evidence" value="ECO:0007669"/>
    <property type="project" value="UniProtKB-KW"/>
</dbReference>
<dbReference type="PRINTS" id="PR00502">
    <property type="entry name" value="NUDIXFAMILY"/>
</dbReference>
<dbReference type="InterPro" id="IPR020476">
    <property type="entry name" value="Nudix_hydrolase"/>
</dbReference>
<dbReference type="PANTHER" id="PTHR42904:SF12">
    <property type="entry name" value="ADP-RIBOSE PYROPHOSPHATASE-RELATED"/>
    <property type="match status" value="1"/>
</dbReference>
<dbReference type="Gene3D" id="3.90.79.10">
    <property type="entry name" value="Nucleoside Triphosphate Pyrophosphohydrolase"/>
    <property type="match status" value="1"/>
</dbReference>
<keyword evidence="3 5" id="KW-0378">Hydrolase</keyword>
<evidence type="ECO:0000256" key="2">
    <source>
        <dbReference type="ARBA" id="ARBA00022723"/>
    </source>
</evidence>
<evidence type="ECO:0000256" key="1">
    <source>
        <dbReference type="ARBA" id="ARBA00001946"/>
    </source>
</evidence>
<proteinExistence type="inferred from homology"/>
<dbReference type="Pfam" id="PF00293">
    <property type="entry name" value="NUDIX"/>
    <property type="match status" value="1"/>
</dbReference>
<comment type="similarity">
    <text evidence="5">Belongs to the Nudix hydrolase family.</text>
</comment>
<dbReference type="GO" id="GO:0019677">
    <property type="term" value="P:NAD+ catabolic process"/>
    <property type="evidence" value="ECO:0007669"/>
    <property type="project" value="TreeGrafter"/>
</dbReference>
<dbReference type="InterPro" id="IPR000086">
    <property type="entry name" value="NUDIX_hydrolase_dom"/>
</dbReference>
<dbReference type="InterPro" id="IPR020084">
    <property type="entry name" value="NUDIX_hydrolase_CS"/>
</dbReference>
<dbReference type="PANTHER" id="PTHR42904">
    <property type="entry name" value="NUDIX HYDROLASE, NUDC SUBFAMILY"/>
    <property type="match status" value="1"/>
</dbReference>
<comment type="caution">
    <text evidence="7">The sequence shown here is derived from an EMBL/GenBank/DDBJ whole genome shotgun (WGS) entry which is preliminary data.</text>
</comment>